<sequence>MLRKTLLPFALGVSLCAHTAVADEFLETLDAARVAYEDGNIQDTLEELAYAQQIVRDMKTAGFTDFLPPAPDGWTREINTDMGAAMAMFGGGVGAEATYAGNGESFNVTIMADNAMVQGFAGMLSGVGQLMGKRVRVGSEKFMNQDGELTGLVDNRILVQASGAAVEVMIPVLEQIDFEAMGGFGR</sequence>
<keyword evidence="1" id="KW-0732">Signal</keyword>
<accession>A0A2T0RWE0</accession>
<feature type="signal peptide" evidence="1">
    <location>
        <begin position="1"/>
        <end position="22"/>
    </location>
</feature>
<evidence type="ECO:0000256" key="1">
    <source>
        <dbReference type="SAM" id="SignalP"/>
    </source>
</evidence>
<organism evidence="2 3">
    <name type="scientific">Aliiruegeria haliotis</name>
    <dbReference type="NCBI Taxonomy" id="1280846"/>
    <lineage>
        <taxon>Bacteria</taxon>
        <taxon>Pseudomonadati</taxon>
        <taxon>Pseudomonadota</taxon>
        <taxon>Alphaproteobacteria</taxon>
        <taxon>Rhodobacterales</taxon>
        <taxon>Roseobacteraceae</taxon>
        <taxon>Aliiruegeria</taxon>
    </lineage>
</organism>
<reference evidence="2 3" key="1">
    <citation type="submission" date="2018-03" db="EMBL/GenBank/DDBJ databases">
        <title>Genomic Encyclopedia of Archaeal and Bacterial Type Strains, Phase II (KMG-II): from individual species to whole genera.</title>
        <authorList>
            <person name="Goeker M."/>
        </authorList>
    </citation>
    <scope>NUCLEOTIDE SEQUENCE [LARGE SCALE GENOMIC DNA]</scope>
    <source>
        <strain evidence="2 3">DSM 29328</strain>
    </source>
</reference>
<protein>
    <submittedName>
        <fullName evidence="2">Uncharacterized protein</fullName>
    </submittedName>
</protein>
<dbReference type="EMBL" id="PVTD01000002">
    <property type="protein sequence ID" value="PRY25506.1"/>
    <property type="molecule type" value="Genomic_DNA"/>
</dbReference>
<proteinExistence type="predicted"/>
<dbReference type="OrthoDB" id="7265885at2"/>
<comment type="caution">
    <text evidence="2">The sequence shown here is derived from an EMBL/GenBank/DDBJ whole genome shotgun (WGS) entry which is preliminary data.</text>
</comment>
<dbReference type="RefSeq" id="WP_106204394.1">
    <property type="nucleotide sequence ID" value="NZ_PVTD01000002.1"/>
</dbReference>
<feature type="chain" id="PRO_5015506147" evidence="1">
    <location>
        <begin position="23"/>
        <end position="186"/>
    </location>
</feature>
<gene>
    <name evidence="2" type="ORF">CLV78_102686</name>
</gene>
<evidence type="ECO:0000313" key="3">
    <source>
        <dbReference type="Proteomes" id="UP000239480"/>
    </source>
</evidence>
<keyword evidence="3" id="KW-1185">Reference proteome</keyword>
<dbReference type="Proteomes" id="UP000239480">
    <property type="component" value="Unassembled WGS sequence"/>
</dbReference>
<evidence type="ECO:0000313" key="2">
    <source>
        <dbReference type="EMBL" id="PRY25506.1"/>
    </source>
</evidence>
<dbReference type="AlphaFoldDB" id="A0A2T0RWE0"/>
<name>A0A2T0RWE0_9RHOB</name>